<dbReference type="AlphaFoldDB" id="A0A2M8LFB5"/>
<evidence type="ECO:0000313" key="1">
    <source>
        <dbReference type="EMBL" id="PJE76142.1"/>
    </source>
</evidence>
<comment type="caution">
    <text evidence="1">The sequence shown here is derived from an EMBL/GenBank/DDBJ whole genome shotgun (WGS) entry which is preliminary data.</text>
</comment>
<reference evidence="1 2" key="1">
    <citation type="submission" date="2017-09" db="EMBL/GenBank/DDBJ databases">
        <title>Depth-based differentiation of microbial function through sediment-hosted aquifers and enrichment of novel symbionts in the deep terrestrial subsurface.</title>
        <authorList>
            <person name="Probst A.J."/>
            <person name="Ladd B."/>
            <person name="Jarett J.K."/>
            <person name="Geller-Mcgrath D.E."/>
            <person name="Sieber C.M."/>
            <person name="Emerson J.B."/>
            <person name="Anantharaman K."/>
            <person name="Thomas B.C."/>
            <person name="Malmstrom R."/>
            <person name="Stieglmeier M."/>
            <person name="Klingl A."/>
            <person name="Woyke T."/>
            <person name="Ryan C.M."/>
            <person name="Banfield J.F."/>
        </authorList>
    </citation>
    <scope>NUCLEOTIDE SEQUENCE [LARGE SCALE GENOMIC DNA]</scope>
    <source>
        <strain evidence="1">CG10_big_fil_rev_8_21_14_0_10_48_11</strain>
    </source>
</reference>
<name>A0A2M8LFB5_9BACT</name>
<accession>A0A2M8LFB5</accession>
<sequence>MHYEDIDALKAQCGGPFGAWSLGYEVTASDIVDFAAVTGDDGWLHTGIEQKTPNPFGAVVAQSALLVAFLPKLMITHEIEVVGTSIVTSDAIDFRFVRRVTERPVIVGHSRLL</sequence>
<dbReference type="SUPFAM" id="SSF54637">
    <property type="entry name" value="Thioesterase/thiol ester dehydrase-isomerase"/>
    <property type="match status" value="1"/>
</dbReference>
<dbReference type="InterPro" id="IPR029069">
    <property type="entry name" value="HotDog_dom_sf"/>
</dbReference>
<organism evidence="1 2">
    <name type="scientific">Candidatus Uhrbacteria bacterium CG10_big_fil_rev_8_21_14_0_10_48_11</name>
    <dbReference type="NCBI Taxonomy" id="1975037"/>
    <lineage>
        <taxon>Bacteria</taxon>
        <taxon>Candidatus Uhriibacteriota</taxon>
    </lineage>
</organism>
<evidence type="ECO:0000313" key="2">
    <source>
        <dbReference type="Proteomes" id="UP000231152"/>
    </source>
</evidence>
<protein>
    <submittedName>
        <fullName evidence="1">Uncharacterized protein</fullName>
    </submittedName>
</protein>
<proteinExistence type="predicted"/>
<dbReference type="Proteomes" id="UP000231152">
    <property type="component" value="Unassembled WGS sequence"/>
</dbReference>
<gene>
    <name evidence="1" type="ORF">COV04_01265</name>
</gene>
<dbReference type="EMBL" id="PFET01000005">
    <property type="protein sequence ID" value="PJE76142.1"/>
    <property type="molecule type" value="Genomic_DNA"/>
</dbReference>
<dbReference type="CDD" id="cd03441">
    <property type="entry name" value="R_hydratase_like"/>
    <property type="match status" value="1"/>
</dbReference>
<dbReference type="Gene3D" id="3.10.129.10">
    <property type="entry name" value="Hotdog Thioesterase"/>
    <property type="match status" value="1"/>
</dbReference>